<dbReference type="CDD" id="cd00063">
    <property type="entry name" value="FN3"/>
    <property type="match status" value="1"/>
</dbReference>
<dbReference type="FunFam" id="1.10.510.10:FF:000268">
    <property type="entry name" value="Receptor protein-tyrosine kinase"/>
    <property type="match status" value="1"/>
</dbReference>
<proteinExistence type="predicted"/>
<keyword evidence="3" id="KW-1003">Cell membrane</keyword>
<dbReference type="GO" id="GO:0048013">
    <property type="term" value="P:ephrin receptor signaling pathway"/>
    <property type="evidence" value="ECO:0007669"/>
    <property type="project" value="UniProtKB-ARBA"/>
</dbReference>
<dbReference type="GO" id="GO:0005886">
    <property type="term" value="C:plasma membrane"/>
    <property type="evidence" value="ECO:0007669"/>
    <property type="project" value="UniProtKB-SubCell"/>
</dbReference>
<dbReference type="SMART" id="SM01411">
    <property type="entry name" value="Ephrin_rec_like"/>
    <property type="match status" value="1"/>
</dbReference>
<dbReference type="GO" id="GO:0046872">
    <property type="term" value="F:metal ion binding"/>
    <property type="evidence" value="ECO:0007669"/>
    <property type="project" value="UniProtKB-KW"/>
</dbReference>
<feature type="non-terminal residue" evidence="19">
    <location>
        <position position="1"/>
    </location>
</feature>
<keyword evidence="20" id="KW-1185">Reference proteome</keyword>
<dbReference type="OrthoDB" id="4062651at2759"/>
<evidence type="ECO:0000256" key="11">
    <source>
        <dbReference type="ARBA" id="ARBA00022989"/>
    </source>
</evidence>
<evidence type="ECO:0000256" key="16">
    <source>
        <dbReference type="PIRSR" id="PIRSR000615-1"/>
    </source>
</evidence>
<keyword evidence="10 17" id="KW-0067">ATP-binding</keyword>
<feature type="binding site" evidence="18">
    <location>
        <position position="640"/>
    </location>
    <ligand>
        <name>Mg(2+)</name>
        <dbReference type="ChEBI" id="CHEBI:18420"/>
    </ligand>
</feature>
<evidence type="ECO:0000256" key="3">
    <source>
        <dbReference type="ARBA" id="ARBA00022475"/>
    </source>
</evidence>
<evidence type="ECO:0000256" key="13">
    <source>
        <dbReference type="ARBA" id="ARBA00023137"/>
    </source>
</evidence>
<dbReference type="PROSITE" id="PS00109">
    <property type="entry name" value="PROTEIN_KINASE_TYR"/>
    <property type="match status" value="1"/>
</dbReference>
<reference evidence="19" key="1">
    <citation type="submission" date="2020-04" db="EMBL/GenBank/DDBJ databases">
        <authorList>
            <person name="Alioto T."/>
            <person name="Alioto T."/>
            <person name="Gomez Garrido J."/>
        </authorList>
    </citation>
    <scope>NUCLEOTIDE SEQUENCE</scope>
    <source>
        <strain evidence="19">A484AB</strain>
    </source>
</reference>
<dbReference type="InterPro" id="IPR013783">
    <property type="entry name" value="Ig-like_fold"/>
</dbReference>
<evidence type="ECO:0000256" key="18">
    <source>
        <dbReference type="PIRSR" id="PIRSR000615-3"/>
    </source>
</evidence>
<evidence type="ECO:0000256" key="7">
    <source>
        <dbReference type="ARBA" id="ARBA00022729"/>
    </source>
</evidence>
<feature type="binding site" evidence="17">
    <location>
        <position position="626"/>
    </location>
    <ligand>
        <name>ATP</name>
        <dbReference type="ChEBI" id="CHEBI:30616"/>
    </ligand>
</feature>
<dbReference type="EC" id="2.7.10.1" evidence="2"/>
<dbReference type="PRINTS" id="PR00109">
    <property type="entry name" value="TYRKINASE"/>
</dbReference>
<dbReference type="InterPro" id="IPR000719">
    <property type="entry name" value="Prot_kinase_dom"/>
</dbReference>
<dbReference type="SUPFAM" id="SSF56112">
    <property type="entry name" value="Protein kinase-like (PK-like)"/>
    <property type="match status" value="1"/>
</dbReference>
<keyword evidence="13" id="KW-0829">Tyrosine-protein kinase</keyword>
<evidence type="ECO:0000256" key="15">
    <source>
        <dbReference type="ARBA" id="ARBA00023180"/>
    </source>
</evidence>
<feature type="active site" description="Proton acceptor" evidence="16">
    <location>
        <position position="622"/>
    </location>
</feature>
<dbReference type="SUPFAM" id="SSF49265">
    <property type="entry name" value="Fibronectin type III"/>
    <property type="match status" value="1"/>
</dbReference>
<evidence type="ECO:0000313" key="19">
    <source>
        <dbReference type="EMBL" id="CAB4021380.1"/>
    </source>
</evidence>
<dbReference type="PANTHER" id="PTHR46877">
    <property type="entry name" value="EPH RECEPTOR A5"/>
    <property type="match status" value="1"/>
</dbReference>
<evidence type="ECO:0000256" key="2">
    <source>
        <dbReference type="ARBA" id="ARBA00011902"/>
    </source>
</evidence>
<protein>
    <recommendedName>
        <fullName evidence="2">receptor protein-tyrosine kinase</fullName>
        <ecNumber evidence="2">2.7.10.1</ecNumber>
    </recommendedName>
</protein>
<evidence type="ECO:0000256" key="4">
    <source>
        <dbReference type="ARBA" id="ARBA00022553"/>
    </source>
</evidence>
<evidence type="ECO:0000256" key="8">
    <source>
        <dbReference type="ARBA" id="ARBA00022741"/>
    </source>
</evidence>
<dbReference type="InterPro" id="IPR011009">
    <property type="entry name" value="Kinase-like_dom_sf"/>
</dbReference>
<accession>A0A6S7IW59</accession>
<dbReference type="Gene3D" id="2.60.40.10">
    <property type="entry name" value="Immunoglobulins"/>
    <property type="match status" value="1"/>
</dbReference>
<evidence type="ECO:0000256" key="9">
    <source>
        <dbReference type="ARBA" id="ARBA00022777"/>
    </source>
</evidence>
<keyword evidence="12" id="KW-0472">Membrane</keyword>
<keyword evidence="18" id="KW-0479">Metal-binding</keyword>
<name>A0A6S7IW59_PARCT</name>
<comment type="caution">
    <text evidence="19">The sequence shown here is derived from an EMBL/GenBank/DDBJ whole genome shotgun (WGS) entry which is preliminary data.</text>
</comment>
<dbReference type="Gene3D" id="1.10.510.10">
    <property type="entry name" value="Transferase(Phosphotransferase) domain 1"/>
    <property type="match status" value="1"/>
</dbReference>
<organism evidence="19 20">
    <name type="scientific">Paramuricea clavata</name>
    <name type="common">Red gorgonian</name>
    <name type="synonym">Violescent sea-whip</name>
    <dbReference type="NCBI Taxonomy" id="317549"/>
    <lineage>
        <taxon>Eukaryota</taxon>
        <taxon>Metazoa</taxon>
        <taxon>Cnidaria</taxon>
        <taxon>Anthozoa</taxon>
        <taxon>Octocorallia</taxon>
        <taxon>Malacalcyonacea</taxon>
        <taxon>Plexauridae</taxon>
        <taxon>Paramuricea</taxon>
    </lineage>
</organism>
<keyword evidence="18" id="KW-0460">Magnesium</keyword>
<keyword evidence="6" id="KW-0812">Transmembrane</keyword>
<dbReference type="Proteomes" id="UP001152795">
    <property type="component" value="Unassembled WGS sequence"/>
</dbReference>
<keyword evidence="4" id="KW-0597">Phosphoprotein</keyword>
<keyword evidence="15" id="KW-0325">Glycoprotein</keyword>
<dbReference type="GO" id="GO:0004714">
    <property type="term" value="F:transmembrane receptor protein tyrosine kinase activity"/>
    <property type="evidence" value="ECO:0007669"/>
    <property type="project" value="UniProtKB-EC"/>
</dbReference>
<evidence type="ECO:0000256" key="12">
    <source>
        <dbReference type="ARBA" id="ARBA00023136"/>
    </source>
</evidence>
<comment type="subcellular location">
    <subcellularLocation>
        <location evidence="1">Cell membrane</location>
        <topology evidence="1">Single-pass type I membrane protein</topology>
    </subcellularLocation>
</comment>
<dbReference type="FunFam" id="3.30.200.20:FF:000802">
    <property type="entry name" value="Ephrin receptor 1"/>
    <property type="match status" value="1"/>
</dbReference>
<keyword evidence="5" id="KW-0808">Transferase</keyword>
<evidence type="ECO:0000256" key="1">
    <source>
        <dbReference type="ARBA" id="ARBA00004251"/>
    </source>
</evidence>
<dbReference type="InterPro" id="IPR001245">
    <property type="entry name" value="Ser-Thr/Tyr_kinase_cat_dom"/>
</dbReference>
<dbReference type="InterPro" id="IPR027936">
    <property type="entry name" value="Eph_TM"/>
</dbReference>
<sequence length="772" mass="87499">MGSNYRAIQCTWILSLKIIIYILFNTFSCFFIGELGPKALGDWKDLARSQGNVDHWDYRQSKLITVIRAGSGASWFFTPMLANTPNTSYLDIEAACTNNPFRLEIYGSSDSSFKNLESIQNVTFEKRSLNTATIEKSYRYLCILVRATSQTTFYIYSIKMYHYFCEKTTMHNIILSQVDSSTTNISVRVQCGDNAVASDRNSTNITANCTPKGNWIFGNQKCVCVEGFQSSNQECSRCLTDYYKNVVGDEACHKCPDGKTNNMMHTKCKCKKDHYIGDNESGPCFVVPSKVVDLKLEQLTNTSVNITWRKPKDNDGFNGSLTYTVMWYPCINESKCDTIDIGKNATNLANIIVPNLTLYETYKFKVFSIGSILQNVSDDKWKFAEKNFTLKAVVNKVTTFPTTTDTNTMTPGTSNNKGKDKDNIFIYIGAGVATVVIVLLIVLLIISRWQRGKSKKSGKDNLGFERDISLHYVDPITYADPERAVSELANELDRHSIKLETIIGGGQFGDVYKGEMKLPEQPATKVAIKKLKPGASYKDRTDFLIEASVMGQFKNLNVITLEGVVTKSTPFLIVTEFMENGSLDKYLKENDGMLNQLQLLRMARGVASGMEYLAGMNFVHRDLAARNVLVNENLICKVADFGLSRDLDNTEDSEYESQGGKIAVRWTAPEAITYLKFSTASDIWSYGILLWEIMSFAEKPYRNWRNGEVVIFVNQGYRLLPPMTCPKTVHELMKECWMTDRTKRPPFKEIVRIIDEWIKYPEKLLEDYVKVR</sequence>
<gene>
    <name evidence="19" type="ORF">PACLA_8A035004</name>
</gene>
<dbReference type="PROSITE" id="PS50011">
    <property type="entry name" value="PROTEIN_KINASE_DOM"/>
    <property type="match status" value="1"/>
</dbReference>
<dbReference type="Pfam" id="PF14575">
    <property type="entry name" value="EphA2_TM"/>
    <property type="match status" value="1"/>
</dbReference>
<dbReference type="EMBL" id="CACRXK020011405">
    <property type="protein sequence ID" value="CAB4021380.1"/>
    <property type="molecule type" value="Genomic_DNA"/>
</dbReference>
<dbReference type="GO" id="GO:0005524">
    <property type="term" value="F:ATP binding"/>
    <property type="evidence" value="ECO:0007669"/>
    <property type="project" value="UniProtKB-UniRule"/>
</dbReference>
<dbReference type="InterPro" id="IPR020635">
    <property type="entry name" value="Tyr_kinase_cat_dom"/>
</dbReference>
<dbReference type="SMART" id="SM00219">
    <property type="entry name" value="TyrKc"/>
    <property type="match status" value="1"/>
</dbReference>
<dbReference type="InterPro" id="IPR036116">
    <property type="entry name" value="FN3_sf"/>
</dbReference>
<dbReference type="AlphaFoldDB" id="A0A6S7IW59"/>
<keyword evidence="11" id="KW-1133">Transmembrane helix</keyword>
<dbReference type="PROSITE" id="PS50853">
    <property type="entry name" value="FN3"/>
    <property type="match status" value="1"/>
</dbReference>
<evidence type="ECO:0000256" key="17">
    <source>
        <dbReference type="PIRSR" id="PIRSR000615-2"/>
    </source>
</evidence>
<dbReference type="PROSITE" id="PS00107">
    <property type="entry name" value="PROTEIN_KINASE_ATP"/>
    <property type="match status" value="1"/>
</dbReference>
<dbReference type="InterPro" id="IPR050449">
    <property type="entry name" value="Ephrin_rcpt_TKs"/>
</dbReference>
<feature type="binding site" evidence="18">
    <location>
        <position position="627"/>
    </location>
    <ligand>
        <name>Mg(2+)</name>
        <dbReference type="ChEBI" id="CHEBI:18420"/>
    </ligand>
</feature>
<evidence type="ECO:0000256" key="14">
    <source>
        <dbReference type="ARBA" id="ARBA00023170"/>
    </source>
</evidence>
<dbReference type="Pfam" id="PF07714">
    <property type="entry name" value="PK_Tyr_Ser-Thr"/>
    <property type="match status" value="1"/>
</dbReference>
<keyword evidence="9" id="KW-0418">Kinase</keyword>
<dbReference type="InterPro" id="IPR003961">
    <property type="entry name" value="FN3_dom"/>
</dbReference>
<dbReference type="InterPro" id="IPR008266">
    <property type="entry name" value="Tyr_kinase_AS"/>
</dbReference>
<dbReference type="InterPro" id="IPR017441">
    <property type="entry name" value="Protein_kinase_ATP_BS"/>
</dbReference>
<dbReference type="Gene3D" id="2.10.50.10">
    <property type="entry name" value="Tumor Necrosis Factor Receptor, subunit A, domain 2"/>
    <property type="match status" value="1"/>
</dbReference>
<dbReference type="PANTHER" id="PTHR46877:SF14">
    <property type="entry name" value="RECEPTOR PROTEIN-TYROSINE KINASE"/>
    <property type="match status" value="1"/>
</dbReference>
<evidence type="ECO:0000256" key="6">
    <source>
        <dbReference type="ARBA" id="ARBA00022692"/>
    </source>
</evidence>
<keyword evidence="14 19" id="KW-0675">Receptor</keyword>
<keyword evidence="7" id="KW-0732">Signal</keyword>
<evidence type="ECO:0000256" key="10">
    <source>
        <dbReference type="ARBA" id="ARBA00022840"/>
    </source>
</evidence>
<evidence type="ECO:0000313" key="20">
    <source>
        <dbReference type="Proteomes" id="UP001152795"/>
    </source>
</evidence>
<keyword evidence="8 17" id="KW-0547">Nucleotide-binding</keyword>
<dbReference type="SMART" id="SM00060">
    <property type="entry name" value="FN3"/>
    <property type="match status" value="1"/>
</dbReference>
<evidence type="ECO:0000256" key="5">
    <source>
        <dbReference type="ARBA" id="ARBA00022679"/>
    </source>
</evidence>
<dbReference type="Gene3D" id="3.30.200.20">
    <property type="entry name" value="Phosphorylase Kinase, domain 1"/>
    <property type="match status" value="1"/>
</dbReference>